<feature type="transmembrane region" description="Helical" evidence="1">
    <location>
        <begin position="132"/>
        <end position="150"/>
    </location>
</feature>
<keyword evidence="1" id="KW-0812">Transmembrane</keyword>
<dbReference type="GO" id="GO:0008270">
    <property type="term" value="F:zinc ion binding"/>
    <property type="evidence" value="ECO:0007669"/>
    <property type="project" value="InterPro"/>
</dbReference>
<feature type="transmembrane region" description="Helical" evidence="1">
    <location>
        <begin position="157"/>
        <end position="175"/>
    </location>
</feature>
<feature type="transmembrane region" description="Helical" evidence="1">
    <location>
        <begin position="210"/>
        <end position="231"/>
    </location>
</feature>
<protein>
    <recommendedName>
        <fullName evidence="2">Peptidase M1 membrane alanine aminopeptidase domain-containing protein</fullName>
    </recommendedName>
</protein>
<evidence type="ECO:0000259" key="2">
    <source>
        <dbReference type="Pfam" id="PF01433"/>
    </source>
</evidence>
<dbReference type="SUPFAM" id="SSF55486">
    <property type="entry name" value="Metalloproteases ('zincins'), catalytic domain"/>
    <property type="match status" value="1"/>
</dbReference>
<dbReference type="GO" id="GO:0008237">
    <property type="term" value="F:metallopeptidase activity"/>
    <property type="evidence" value="ECO:0007669"/>
    <property type="project" value="InterPro"/>
</dbReference>
<dbReference type="Pfam" id="PF01433">
    <property type="entry name" value="Peptidase_M1"/>
    <property type="match status" value="1"/>
</dbReference>
<accession>A0A6N2V8N7</accession>
<feature type="domain" description="Peptidase M1 membrane alanine aminopeptidase" evidence="2">
    <location>
        <begin position="510"/>
        <end position="631"/>
    </location>
</feature>
<dbReference type="EMBL" id="CACRSL010000005">
    <property type="protein sequence ID" value="VYT26340.1"/>
    <property type="molecule type" value="Genomic_DNA"/>
</dbReference>
<dbReference type="AlphaFoldDB" id="A0A6N2V8N7"/>
<organism evidence="3">
    <name type="scientific">uncultured Anaerotruncus sp</name>
    <dbReference type="NCBI Taxonomy" id="905011"/>
    <lineage>
        <taxon>Bacteria</taxon>
        <taxon>Bacillati</taxon>
        <taxon>Bacillota</taxon>
        <taxon>Clostridia</taxon>
        <taxon>Eubacteriales</taxon>
        <taxon>Oscillospiraceae</taxon>
        <taxon>Anaerotruncus</taxon>
        <taxon>environmental samples</taxon>
    </lineage>
</organism>
<keyword evidence="1" id="KW-0472">Membrane</keyword>
<feature type="transmembrane region" description="Helical" evidence="1">
    <location>
        <begin position="251"/>
        <end position="268"/>
    </location>
</feature>
<proteinExistence type="predicted"/>
<evidence type="ECO:0000313" key="3">
    <source>
        <dbReference type="EMBL" id="VYT26340.1"/>
    </source>
</evidence>
<evidence type="ECO:0000256" key="1">
    <source>
        <dbReference type="SAM" id="Phobius"/>
    </source>
</evidence>
<reference evidence="3" key="1">
    <citation type="submission" date="2019-11" db="EMBL/GenBank/DDBJ databases">
        <authorList>
            <person name="Feng L."/>
        </authorList>
    </citation>
    <scope>NUCLEOTIDE SEQUENCE</scope>
    <source>
        <strain evidence="3">AundefinedLFYP135</strain>
    </source>
</reference>
<dbReference type="Gene3D" id="1.10.390.10">
    <property type="entry name" value="Neutral Protease Domain 2"/>
    <property type="match status" value="1"/>
</dbReference>
<dbReference type="InterPro" id="IPR014782">
    <property type="entry name" value="Peptidase_M1_dom"/>
</dbReference>
<dbReference type="InterPro" id="IPR027268">
    <property type="entry name" value="Peptidase_M4/M1_CTD_sf"/>
</dbReference>
<feature type="transmembrane region" description="Helical" evidence="1">
    <location>
        <begin position="20"/>
        <end position="39"/>
    </location>
</feature>
<sequence length="726" mass="81580">MSRFSLFRVEFSRLLRSPSCWLSTALTSLGLLGGFSYQGSTTMASMYLAQQLRSATLVGTVVFSIFTLYELSRVERNRTDAITDSIISPQRLASVRLLGILCASLLTTFLTAALYLPYAAWKLGGVFSLSDYLAGFLLFLLPALCFSALLSASCYQIVRRADVSFLAVLLFLILSRSDPFQNKFLWQWCLPMLPALSDDFSNVLVFRTAAYSRLVWLLFFLGLWLLSLLCVRRYGKGFLGSFLQGLRQGMLPALAVLLFSLGGILWTSQPFFDNSPVDWMAVQEIDHTQEGLSLLGTQVEIRAVSDWVGRMDGFATFQIQNTTGREQPLYFSLNTGYQVSRVIANGVDIPFEDLEDDLIKRRTLRCTLPAEERVALRVEYGGVPQLWNISQTMLSGDLVSREEVQLNGTAFSPVPDLLIAGDTIPFQAQITLRDNLTPVASGFPSQFLRNNGDGTATWLLQDRGVNSMTVFAADYVKVDINGGGMAIEFYYSQKHQQQMTELGAIDALEAAIRYCTEHYGMRAFPEDRPFKIIQTTEFLFGGFAKQNISVISEASFTANNLSNPEKGASGAEVLAHEIIHQWWGLGAQLMDPEDPYWTDEGITTYTTYRLMKKERGQDYADQHYLDIWERDIAHNQNNFYIRHPEYLGALREEYRVQLESETQSIMWYSGYARMFARAAELLGGDEALDQVLSHLYQNGGTEMPPYITQQDFLDASGLTKEDLGLA</sequence>
<name>A0A6N2V8N7_9FIRM</name>
<feature type="transmembrane region" description="Helical" evidence="1">
    <location>
        <begin position="97"/>
        <end position="120"/>
    </location>
</feature>
<keyword evidence="1" id="KW-1133">Transmembrane helix</keyword>
<gene>
    <name evidence="3" type="ORF">AULFYP135_02351</name>
</gene>
<feature type="transmembrane region" description="Helical" evidence="1">
    <location>
        <begin position="51"/>
        <end position="69"/>
    </location>
</feature>